<feature type="transmembrane region" description="Helical" evidence="7">
    <location>
        <begin position="293"/>
        <end position="310"/>
    </location>
</feature>
<dbReference type="PANTHER" id="PTHR23513:SF6">
    <property type="entry name" value="MAJOR FACILITATOR SUPERFAMILY ASSOCIATED DOMAIN-CONTAINING PROTEIN"/>
    <property type="match status" value="1"/>
</dbReference>
<dbReference type="Proteomes" id="UP000030403">
    <property type="component" value="Unassembled WGS sequence"/>
</dbReference>
<reference evidence="9 10" key="1">
    <citation type="submission" date="2013-08" db="EMBL/GenBank/DDBJ databases">
        <authorList>
            <person name="Huang J."/>
            <person name="Wang G."/>
        </authorList>
    </citation>
    <scope>NUCLEOTIDE SEQUENCE [LARGE SCALE GENOMIC DNA]</scope>
    <source>
        <strain evidence="9 10">BH030004</strain>
    </source>
</reference>
<name>A0A0A5FT35_9BACI</name>
<dbReference type="Pfam" id="PF05977">
    <property type="entry name" value="MFS_3"/>
    <property type="match status" value="1"/>
</dbReference>
<evidence type="ECO:0000256" key="3">
    <source>
        <dbReference type="ARBA" id="ARBA00022475"/>
    </source>
</evidence>
<dbReference type="InterPro" id="IPR010290">
    <property type="entry name" value="TM_effector"/>
</dbReference>
<keyword evidence="3" id="KW-1003">Cell membrane</keyword>
<feature type="transmembrane region" description="Helical" evidence="7">
    <location>
        <begin position="226"/>
        <end position="250"/>
    </location>
</feature>
<organism evidence="9 10">
    <name type="scientific">Pontibacillus marinus BH030004 = DSM 16465</name>
    <dbReference type="NCBI Taxonomy" id="1385511"/>
    <lineage>
        <taxon>Bacteria</taxon>
        <taxon>Bacillati</taxon>
        <taxon>Bacillota</taxon>
        <taxon>Bacilli</taxon>
        <taxon>Bacillales</taxon>
        <taxon>Bacillaceae</taxon>
        <taxon>Pontibacillus</taxon>
    </lineage>
</organism>
<evidence type="ECO:0000256" key="7">
    <source>
        <dbReference type="SAM" id="Phobius"/>
    </source>
</evidence>
<feature type="transmembrane region" description="Helical" evidence="7">
    <location>
        <begin position="82"/>
        <end position="106"/>
    </location>
</feature>
<dbReference type="InterPro" id="IPR020846">
    <property type="entry name" value="MFS_dom"/>
</dbReference>
<dbReference type="AlphaFoldDB" id="A0A0A5FT35"/>
<evidence type="ECO:0000256" key="1">
    <source>
        <dbReference type="ARBA" id="ARBA00004651"/>
    </source>
</evidence>
<dbReference type="CDD" id="cd06173">
    <property type="entry name" value="MFS_MefA_like"/>
    <property type="match status" value="1"/>
</dbReference>
<keyword evidence="5 7" id="KW-1133">Transmembrane helix</keyword>
<comment type="caution">
    <text evidence="9">The sequence shown here is derived from an EMBL/GenBank/DDBJ whole genome shotgun (WGS) entry which is preliminary data.</text>
</comment>
<gene>
    <name evidence="9" type="ORF">N783_20560</name>
</gene>
<feature type="transmembrane region" description="Helical" evidence="7">
    <location>
        <begin position="382"/>
        <end position="400"/>
    </location>
</feature>
<feature type="domain" description="Major facilitator superfamily (MFS) profile" evidence="8">
    <location>
        <begin position="1"/>
        <end position="402"/>
    </location>
</feature>
<dbReference type="GO" id="GO:0005886">
    <property type="term" value="C:plasma membrane"/>
    <property type="evidence" value="ECO:0007669"/>
    <property type="project" value="UniProtKB-SubCell"/>
</dbReference>
<protein>
    <recommendedName>
        <fullName evidence="8">Major facilitator superfamily (MFS) profile domain-containing protein</fullName>
    </recommendedName>
</protein>
<feature type="transmembrane region" description="Helical" evidence="7">
    <location>
        <begin position="316"/>
        <end position="339"/>
    </location>
</feature>
<dbReference type="eggNOG" id="COG2814">
    <property type="taxonomic scope" value="Bacteria"/>
</dbReference>
<keyword evidence="4 7" id="KW-0812">Transmembrane</keyword>
<dbReference type="PROSITE" id="PS50850">
    <property type="entry name" value="MFS"/>
    <property type="match status" value="1"/>
</dbReference>
<evidence type="ECO:0000256" key="4">
    <source>
        <dbReference type="ARBA" id="ARBA00022692"/>
    </source>
</evidence>
<keyword evidence="6 7" id="KW-0472">Membrane</keyword>
<feature type="transmembrane region" description="Helical" evidence="7">
    <location>
        <begin position="50"/>
        <end position="70"/>
    </location>
</feature>
<dbReference type="SUPFAM" id="SSF103473">
    <property type="entry name" value="MFS general substrate transporter"/>
    <property type="match status" value="1"/>
</dbReference>
<evidence type="ECO:0000256" key="2">
    <source>
        <dbReference type="ARBA" id="ARBA00022448"/>
    </source>
</evidence>
<dbReference type="InterPro" id="IPR036259">
    <property type="entry name" value="MFS_trans_sf"/>
</dbReference>
<sequence length="417" mass="45624">MKKLVSEWFLSFQYITYLWLWLTVTFTNTGKWVFTLGVTWHVYHITESSFWSGAIMFALMFPNLVGAPIVGVLADKFERRKLIYVAIGFTLLVLTTLTITTMTGLLSPIGMVALSFMFGLGSSMINVVMNTIVPGIVPKKTLYNAYSLKAVGQRGSEFVGPLLATPLLAFMGPQLVYIIGAVIYVLAILFVGFLNVPKMVENDLVDQENFISSLITGLNYIRNNRYIFGIIVLVGLHCALTMAFMGMLPSFVTKGLGSKSDFYGFLMSMVGLGAIFGTLSLAGLKSHALKVKLFWASSVLSGLSLSFLGLSSNKTFAIIAILLVGSSQALFMTLTNAFIQEATDEHVRGRVTSVYYVLAAGLMSIANWGYGWLGNVIDPRLIMVTTGIVFLVVVVLYWGATNKAMARPTTVNENISV</sequence>
<evidence type="ECO:0000313" key="9">
    <source>
        <dbReference type="EMBL" id="KGX83931.1"/>
    </source>
</evidence>
<accession>A0A0A5FT35</accession>
<feature type="transmembrane region" description="Helical" evidence="7">
    <location>
        <begin position="112"/>
        <end position="133"/>
    </location>
</feature>
<dbReference type="Gene3D" id="1.20.1250.20">
    <property type="entry name" value="MFS general substrate transporter like domains"/>
    <property type="match status" value="1"/>
</dbReference>
<evidence type="ECO:0000256" key="5">
    <source>
        <dbReference type="ARBA" id="ARBA00022989"/>
    </source>
</evidence>
<feature type="transmembrane region" description="Helical" evidence="7">
    <location>
        <begin position="262"/>
        <end position="281"/>
    </location>
</feature>
<proteinExistence type="predicted"/>
<dbReference type="PANTHER" id="PTHR23513">
    <property type="entry name" value="INTEGRAL MEMBRANE EFFLUX PROTEIN-RELATED"/>
    <property type="match status" value="1"/>
</dbReference>
<evidence type="ECO:0000259" key="8">
    <source>
        <dbReference type="PROSITE" id="PS50850"/>
    </source>
</evidence>
<keyword evidence="2" id="KW-0813">Transport</keyword>
<feature type="transmembrane region" description="Helical" evidence="7">
    <location>
        <begin position="351"/>
        <end position="370"/>
    </location>
</feature>
<dbReference type="EMBL" id="AVPF01000075">
    <property type="protein sequence ID" value="KGX83931.1"/>
    <property type="molecule type" value="Genomic_DNA"/>
</dbReference>
<keyword evidence="10" id="KW-1185">Reference proteome</keyword>
<evidence type="ECO:0000313" key="10">
    <source>
        <dbReference type="Proteomes" id="UP000030403"/>
    </source>
</evidence>
<feature type="transmembrane region" description="Helical" evidence="7">
    <location>
        <begin position="12"/>
        <end position="30"/>
    </location>
</feature>
<dbReference type="GO" id="GO:0022857">
    <property type="term" value="F:transmembrane transporter activity"/>
    <property type="evidence" value="ECO:0007669"/>
    <property type="project" value="InterPro"/>
</dbReference>
<dbReference type="STRING" id="1385511.GCA_000425225_00955"/>
<evidence type="ECO:0000256" key="6">
    <source>
        <dbReference type="ARBA" id="ARBA00023136"/>
    </source>
</evidence>
<dbReference type="RefSeq" id="WP_027448203.1">
    <property type="nucleotide sequence ID" value="NZ_AVPF01000075.1"/>
</dbReference>
<feature type="transmembrane region" description="Helical" evidence="7">
    <location>
        <begin position="177"/>
        <end position="196"/>
    </location>
</feature>
<comment type="subcellular location">
    <subcellularLocation>
        <location evidence="1">Cell membrane</location>
        <topology evidence="1">Multi-pass membrane protein</topology>
    </subcellularLocation>
</comment>